<feature type="chain" id="PRO_5046808113" evidence="1">
    <location>
        <begin position="23"/>
        <end position="299"/>
    </location>
</feature>
<dbReference type="SMART" id="SM00849">
    <property type="entry name" value="Lactamase_B"/>
    <property type="match status" value="1"/>
</dbReference>
<dbReference type="Pfam" id="PF00753">
    <property type="entry name" value="Lactamase_B"/>
    <property type="match status" value="1"/>
</dbReference>
<evidence type="ECO:0000259" key="2">
    <source>
        <dbReference type="SMART" id="SM00849"/>
    </source>
</evidence>
<name>A0AA49A8G2_9BURK</name>
<evidence type="ECO:0000313" key="3">
    <source>
        <dbReference type="EMBL" id="QPI49625.1"/>
    </source>
</evidence>
<gene>
    <name evidence="3" type="primary">bla</name>
    <name evidence="3" type="ORF">IV454_30085</name>
</gene>
<dbReference type="NCBIfam" id="NF033105">
    <property type="entry name" value="bla_subclass_B3"/>
    <property type="match status" value="1"/>
</dbReference>
<evidence type="ECO:0000256" key="1">
    <source>
        <dbReference type="SAM" id="SignalP"/>
    </source>
</evidence>
<keyword evidence="1" id="KW-0732">Signal</keyword>
<reference evidence="3 4" key="1">
    <citation type="submission" date="2020-11" db="EMBL/GenBank/DDBJ databases">
        <authorList>
            <person name="Sun Q."/>
        </authorList>
    </citation>
    <scope>NUCLEOTIDE SEQUENCE [LARGE SCALE GENOMIC DNA]</scope>
    <source>
        <strain evidence="3 4">P8398</strain>
    </source>
</reference>
<protein>
    <submittedName>
        <fullName evidence="3">Subclass B3 metallo-beta-lactamase</fullName>
    </submittedName>
</protein>
<dbReference type="InterPro" id="IPR001279">
    <property type="entry name" value="Metallo-B-lactamas"/>
</dbReference>
<dbReference type="PANTHER" id="PTHR42951">
    <property type="entry name" value="METALLO-BETA-LACTAMASE DOMAIN-CONTAINING"/>
    <property type="match status" value="1"/>
</dbReference>
<dbReference type="EMBL" id="CP065053">
    <property type="protein sequence ID" value="QPI49625.1"/>
    <property type="molecule type" value="Genomic_DNA"/>
</dbReference>
<evidence type="ECO:0000313" key="4">
    <source>
        <dbReference type="Proteomes" id="UP000662888"/>
    </source>
</evidence>
<dbReference type="SUPFAM" id="SSF56281">
    <property type="entry name" value="Metallo-hydrolase/oxidoreductase"/>
    <property type="match status" value="1"/>
</dbReference>
<sequence length="299" mass="31386">MKKQLLGCSMFFLGAFLTAASAADWYAPQDPFRLLGNTYYVGTGGISAVLMTSSAGHILVDAGGPEAAAQVVAHIRKLGFRVEDIRYILNSHAHQDHAGAIADLQKLSGATVLASPAAVLVLESGQPDRADAQYPNLTPMSPVAHTRVVRDGETIHLGPLAVTAHFTPGHTKGGTSWTWQAEENGRTVNVVFADSLTALAAKGLRFSGNPLYPQAQADVERSSVTIEALPCDVLVSAHPEAGGLWERKAQQAALGNAAFIDADACRHYAAKARASLAQTLIAEAALGKTSANQRPTSGQ</sequence>
<proteinExistence type="predicted"/>
<dbReference type="Proteomes" id="UP000662888">
    <property type="component" value="Chromosome"/>
</dbReference>
<accession>A0AA49A8G2</accession>
<feature type="domain" description="Metallo-beta-lactamase" evidence="2">
    <location>
        <begin position="45"/>
        <end position="238"/>
    </location>
</feature>
<dbReference type="InterPro" id="IPR036866">
    <property type="entry name" value="RibonucZ/Hydroxyglut_hydro"/>
</dbReference>
<keyword evidence="4" id="KW-1185">Reference proteome</keyword>
<dbReference type="PANTHER" id="PTHR42951:SF17">
    <property type="entry name" value="METALLO-BETA-LACTAMASE DOMAIN-CONTAINING PROTEIN"/>
    <property type="match status" value="1"/>
</dbReference>
<organism evidence="3 4">
    <name type="scientific">Massilia antarctica</name>
    <dbReference type="NCBI Taxonomy" id="2765360"/>
    <lineage>
        <taxon>Bacteria</taxon>
        <taxon>Pseudomonadati</taxon>
        <taxon>Pseudomonadota</taxon>
        <taxon>Betaproteobacteria</taxon>
        <taxon>Burkholderiales</taxon>
        <taxon>Oxalobacteraceae</taxon>
        <taxon>Telluria group</taxon>
        <taxon>Massilia</taxon>
    </lineage>
</organism>
<dbReference type="NCBIfam" id="NF012229">
    <property type="entry name" value="bla_class_B_core"/>
    <property type="match status" value="1"/>
</dbReference>
<dbReference type="RefSeq" id="WP_206089290.1">
    <property type="nucleotide sequence ID" value="NZ_CP065053.1"/>
</dbReference>
<feature type="signal peptide" evidence="1">
    <location>
        <begin position="1"/>
        <end position="22"/>
    </location>
</feature>
<dbReference type="Gene3D" id="3.60.15.10">
    <property type="entry name" value="Ribonuclease Z/Hydroxyacylglutathione hydrolase-like"/>
    <property type="match status" value="1"/>
</dbReference>
<dbReference type="InterPro" id="IPR050855">
    <property type="entry name" value="NDM-1-like"/>
</dbReference>